<evidence type="ECO:0000313" key="9">
    <source>
        <dbReference type="Proteomes" id="UP000727857"/>
    </source>
</evidence>
<reference evidence="8" key="1">
    <citation type="submission" date="2020-10" db="EMBL/GenBank/DDBJ databases">
        <authorList>
            <person name="Gilroy R."/>
        </authorList>
    </citation>
    <scope>NUCLEOTIDE SEQUENCE</scope>
    <source>
        <strain evidence="8">517</strain>
    </source>
</reference>
<sequence length="165" mass="18018">MAKIKLTKVPFAGTPEQAKQLEERLEALKSVPGGLMPALQQAQDIYGYLPIEVQMKIADTLNVSLEEVFGVATFYSQFTLNYRGEYQVSVCLGTACYVKGAGDIINALKQKIGIESGECTEDGKFSLVETRCIGCCGLAPVMTINSNVYGKLTTDQLDGILREYM</sequence>
<dbReference type="GO" id="GO:0046872">
    <property type="term" value="F:metal ion binding"/>
    <property type="evidence" value="ECO:0007669"/>
    <property type="project" value="UniProtKB-KW"/>
</dbReference>
<evidence type="ECO:0000256" key="7">
    <source>
        <dbReference type="PIRSR" id="PIRSR000216-1"/>
    </source>
</evidence>
<dbReference type="PANTHER" id="PTHR43342:SF1">
    <property type="entry name" value="BIFURCATING [FEFE] HYDROGENASE GAMMA SUBUNIT"/>
    <property type="match status" value="1"/>
</dbReference>
<evidence type="ECO:0000256" key="4">
    <source>
        <dbReference type="ARBA" id="ARBA00023004"/>
    </source>
</evidence>
<keyword evidence="5 7" id="KW-0411">Iron-sulfur</keyword>
<dbReference type="Gene3D" id="1.10.10.1590">
    <property type="entry name" value="NADH-quinone oxidoreductase subunit E"/>
    <property type="match status" value="1"/>
</dbReference>
<evidence type="ECO:0000256" key="3">
    <source>
        <dbReference type="ARBA" id="ARBA00022723"/>
    </source>
</evidence>
<reference evidence="8" key="2">
    <citation type="journal article" date="2021" name="PeerJ">
        <title>Extensive microbial diversity within the chicken gut microbiome revealed by metagenomics and culture.</title>
        <authorList>
            <person name="Gilroy R."/>
            <person name="Ravi A."/>
            <person name="Getino M."/>
            <person name="Pursley I."/>
            <person name="Horton D.L."/>
            <person name="Alikhan N.F."/>
            <person name="Baker D."/>
            <person name="Gharbi K."/>
            <person name="Hall N."/>
            <person name="Watson M."/>
            <person name="Adriaenssens E.M."/>
            <person name="Foster-Nyarko E."/>
            <person name="Jarju S."/>
            <person name="Secka A."/>
            <person name="Antonio M."/>
            <person name="Oren A."/>
            <person name="Chaudhuri R.R."/>
            <person name="La Ragione R."/>
            <person name="Hildebrand F."/>
            <person name="Pallen M.J."/>
        </authorList>
    </citation>
    <scope>NUCLEOTIDE SEQUENCE</scope>
    <source>
        <strain evidence="8">517</strain>
    </source>
</reference>
<proteinExistence type="inferred from homology"/>
<comment type="similarity">
    <text evidence="1">Belongs to the complex I 24 kDa subunit family.</text>
</comment>
<feature type="binding site" evidence="7">
    <location>
        <position position="132"/>
    </location>
    <ligand>
        <name>[2Fe-2S] cluster</name>
        <dbReference type="ChEBI" id="CHEBI:190135"/>
    </ligand>
</feature>
<name>A0A940ID49_9FIRM</name>
<evidence type="ECO:0000256" key="1">
    <source>
        <dbReference type="ARBA" id="ARBA00010643"/>
    </source>
</evidence>
<keyword evidence="3 7" id="KW-0479">Metal-binding</keyword>
<dbReference type="InterPro" id="IPR041921">
    <property type="entry name" value="NuoE_N"/>
</dbReference>
<evidence type="ECO:0000256" key="6">
    <source>
        <dbReference type="ARBA" id="ARBA00034078"/>
    </source>
</evidence>
<feature type="binding site" evidence="7">
    <location>
        <position position="91"/>
    </location>
    <ligand>
        <name>[2Fe-2S] cluster</name>
        <dbReference type="ChEBI" id="CHEBI:190135"/>
    </ligand>
</feature>
<dbReference type="SUPFAM" id="SSF52833">
    <property type="entry name" value="Thioredoxin-like"/>
    <property type="match status" value="1"/>
</dbReference>
<dbReference type="CDD" id="cd03064">
    <property type="entry name" value="TRX_Fd_NuoE"/>
    <property type="match status" value="1"/>
</dbReference>
<feature type="binding site" evidence="7">
    <location>
        <position position="136"/>
    </location>
    <ligand>
        <name>[2Fe-2S] cluster</name>
        <dbReference type="ChEBI" id="CHEBI:190135"/>
    </ligand>
</feature>
<dbReference type="InterPro" id="IPR028431">
    <property type="entry name" value="NADP_DH_HndA-like"/>
</dbReference>
<accession>A0A940ID49</accession>
<dbReference type="InterPro" id="IPR042128">
    <property type="entry name" value="NuoE_dom"/>
</dbReference>
<organism evidence="8 9">
    <name type="scientific">Candidatus Stercoripulliclostridium pullicola</name>
    <dbReference type="NCBI Taxonomy" id="2840953"/>
    <lineage>
        <taxon>Bacteria</taxon>
        <taxon>Bacillati</taxon>
        <taxon>Bacillota</taxon>
        <taxon>Clostridia</taxon>
        <taxon>Eubacteriales</taxon>
        <taxon>Candidatus Stercoripulliclostridium</taxon>
    </lineage>
</organism>
<dbReference type="InterPro" id="IPR002023">
    <property type="entry name" value="NuoE-like"/>
</dbReference>
<gene>
    <name evidence="8" type="ORF">IAB16_02180</name>
</gene>
<keyword evidence="4 7" id="KW-0408">Iron</keyword>
<evidence type="ECO:0000256" key="2">
    <source>
        <dbReference type="ARBA" id="ARBA00022714"/>
    </source>
</evidence>
<dbReference type="PIRSF" id="PIRSF000216">
    <property type="entry name" value="NADH_DH_24kDa"/>
    <property type="match status" value="1"/>
</dbReference>
<comment type="caution">
    <text evidence="8">The sequence shown here is derived from an EMBL/GenBank/DDBJ whole genome shotgun (WGS) entry which is preliminary data.</text>
</comment>
<dbReference type="Gene3D" id="3.40.30.10">
    <property type="entry name" value="Glutaredoxin"/>
    <property type="match status" value="1"/>
</dbReference>
<dbReference type="AlphaFoldDB" id="A0A940ID49"/>
<feature type="binding site" evidence="7">
    <location>
        <position position="96"/>
    </location>
    <ligand>
        <name>[2Fe-2S] cluster</name>
        <dbReference type="ChEBI" id="CHEBI:190135"/>
    </ligand>
</feature>
<protein>
    <submittedName>
        <fullName evidence="8">NAD(P)H-dependent oxidoreductase subunit E</fullName>
    </submittedName>
</protein>
<evidence type="ECO:0000256" key="5">
    <source>
        <dbReference type="ARBA" id="ARBA00023014"/>
    </source>
</evidence>
<dbReference type="GO" id="GO:0051537">
    <property type="term" value="F:2 iron, 2 sulfur cluster binding"/>
    <property type="evidence" value="ECO:0007669"/>
    <property type="project" value="UniProtKB-KW"/>
</dbReference>
<comment type="cofactor">
    <cofactor evidence="7">
        <name>[2Fe-2S] cluster</name>
        <dbReference type="ChEBI" id="CHEBI:190135"/>
    </cofactor>
    <text evidence="7">Binds 1 [2Fe-2S] cluster.</text>
</comment>
<evidence type="ECO:0000313" key="8">
    <source>
        <dbReference type="EMBL" id="MBO8423822.1"/>
    </source>
</evidence>
<dbReference type="EMBL" id="JADINF010000055">
    <property type="protein sequence ID" value="MBO8423822.1"/>
    <property type="molecule type" value="Genomic_DNA"/>
</dbReference>
<dbReference type="Pfam" id="PF01257">
    <property type="entry name" value="2Fe-2S_thioredx"/>
    <property type="match status" value="1"/>
</dbReference>
<dbReference type="InterPro" id="IPR036249">
    <property type="entry name" value="Thioredoxin-like_sf"/>
</dbReference>
<comment type="cofactor">
    <cofactor evidence="6">
        <name>[2Fe-2S] cluster</name>
        <dbReference type="ChEBI" id="CHEBI:190135"/>
    </cofactor>
</comment>
<dbReference type="GO" id="GO:0016491">
    <property type="term" value="F:oxidoreductase activity"/>
    <property type="evidence" value="ECO:0007669"/>
    <property type="project" value="InterPro"/>
</dbReference>
<dbReference type="PANTHER" id="PTHR43342">
    <property type="entry name" value="NADH-QUINONE OXIDOREDUCTASE, E SUBUNIT"/>
    <property type="match status" value="1"/>
</dbReference>
<keyword evidence="2 7" id="KW-0001">2Fe-2S</keyword>
<dbReference type="Proteomes" id="UP000727857">
    <property type="component" value="Unassembled WGS sequence"/>
</dbReference>